<dbReference type="GO" id="GO:0006355">
    <property type="term" value="P:regulation of DNA-templated transcription"/>
    <property type="evidence" value="ECO:0007669"/>
    <property type="project" value="InterPro"/>
</dbReference>
<accession>A0A0C1TVC0</accession>
<comment type="caution">
    <text evidence="1">The sequence shown here is derived from an EMBL/GenBank/DDBJ whole genome shotgun (WGS) entry which is preliminary data.</text>
</comment>
<dbReference type="STRING" id="29341.RSJ17_05570"/>
<sequence length="87" mass="10024">MSDSKKLSVNLSKTLLGKISKSLNADYKKNSEFIDETIILYIEEENSIDFIETMKQGYLSMAELNLEIAEFGLEQDVCDFIEYESRL</sequence>
<protein>
    <submittedName>
        <fullName evidence="1">Transcriptional regulator, CopG family</fullName>
    </submittedName>
</protein>
<reference evidence="1 2" key="1">
    <citation type="journal article" date="2015" name="Infect. Genet. Evol.">
        <title>Genomic sequences of six botulinum neurotoxin-producing strains representing three clostridial species illustrate the mobility and diversity of botulinum neurotoxin genes.</title>
        <authorList>
            <person name="Smith T.J."/>
            <person name="Hill K.K."/>
            <person name="Xie G."/>
            <person name="Foley B.T."/>
            <person name="Williamson C.H."/>
            <person name="Foster J.T."/>
            <person name="Johnson S.L."/>
            <person name="Chertkov O."/>
            <person name="Teshima H."/>
            <person name="Gibbons H.S."/>
            <person name="Johnsky L.A."/>
            <person name="Karavis M.A."/>
            <person name="Smith L.A."/>
        </authorList>
    </citation>
    <scope>NUCLEOTIDE SEQUENCE [LARGE SCALE GENOMIC DNA]</scope>
    <source>
        <strain evidence="1 2">CDC 2741</strain>
    </source>
</reference>
<keyword evidence="2" id="KW-1185">Reference proteome</keyword>
<dbReference type="InterPro" id="IPR013321">
    <property type="entry name" value="Arc_rbn_hlx_hlx"/>
</dbReference>
<dbReference type="EMBL" id="AYSO01000020">
    <property type="protein sequence ID" value="KIE44679.1"/>
    <property type="molecule type" value="Genomic_DNA"/>
</dbReference>
<dbReference type="AlphaFoldDB" id="A0A0C1TVC0"/>
<dbReference type="RefSeq" id="WP_052268290.1">
    <property type="nucleotide sequence ID" value="NZ_AYSO01000020.1"/>
</dbReference>
<evidence type="ECO:0000313" key="2">
    <source>
        <dbReference type="Proteomes" id="UP000031366"/>
    </source>
</evidence>
<dbReference type="OrthoDB" id="1634058at2"/>
<gene>
    <name evidence="1" type="ORF">U732_551</name>
</gene>
<proteinExistence type="predicted"/>
<name>A0A0C1TVC0_9CLOT</name>
<organism evidence="1 2">
    <name type="scientific">Clostridium argentinense CDC 2741</name>
    <dbReference type="NCBI Taxonomy" id="1418104"/>
    <lineage>
        <taxon>Bacteria</taxon>
        <taxon>Bacillati</taxon>
        <taxon>Bacillota</taxon>
        <taxon>Clostridia</taxon>
        <taxon>Eubacteriales</taxon>
        <taxon>Clostridiaceae</taxon>
        <taxon>Clostridium</taxon>
    </lineage>
</organism>
<dbReference type="Gene3D" id="1.10.1220.10">
    <property type="entry name" value="Met repressor-like"/>
    <property type="match status" value="1"/>
</dbReference>
<dbReference type="Proteomes" id="UP000031366">
    <property type="component" value="Unassembled WGS sequence"/>
</dbReference>
<evidence type="ECO:0000313" key="1">
    <source>
        <dbReference type="EMBL" id="KIE44679.1"/>
    </source>
</evidence>